<feature type="disulfide bond" evidence="16">
    <location>
        <begin position="56"/>
        <end position="388"/>
    </location>
</feature>
<keyword evidence="16" id="KW-1015">Disulfide bond</keyword>
<dbReference type="PIRSF" id="PIRSF000894">
    <property type="entry name" value="Acid_phosphatase"/>
    <property type="match status" value="1"/>
</dbReference>
<dbReference type="Proteomes" id="UP001153737">
    <property type="component" value="Chromosome 8"/>
</dbReference>
<dbReference type="GO" id="GO:0034417">
    <property type="term" value="F:bisphosphoglycerate 3-phosphatase activity"/>
    <property type="evidence" value="ECO:0007669"/>
    <property type="project" value="UniProtKB-EC"/>
</dbReference>
<dbReference type="PANTHER" id="PTHR20963">
    <property type="entry name" value="MULTIPLE INOSITOL POLYPHOSPHATE PHOSPHATASE-RELATED"/>
    <property type="match status" value="1"/>
</dbReference>
<keyword evidence="8" id="KW-0378">Hydrolase</keyword>
<comment type="catalytic activity">
    <reaction evidence="15">
        <text>(2R)-2,3-bisphosphoglycerate + H2O = (2R)-2-phosphoglycerate + phosphate</text>
        <dbReference type="Rhea" id="RHEA:27381"/>
        <dbReference type="ChEBI" id="CHEBI:15377"/>
        <dbReference type="ChEBI" id="CHEBI:43474"/>
        <dbReference type="ChEBI" id="CHEBI:58248"/>
        <dbReference type="ChEBI" id="CHEBI:58289"/>
        <dbReference type="EC" id="3.1.3.80"/>
    </reaction>
    <physiologicalReaction direction="left-to-right" evidence="15">
        <dbReference type="Rhea" id="RHEA:27382"/>
    </physiologicalReaction>
</comment>
<reference evidence="18" key="1">
    <citation type="submission" date="2022-01" db="EMBL/GenBank/DDBJ databases">
        <authorList>
            <person name="King R."/>
        </authorList>
    </citation>
    <scope>NUCLEOTIDE SEQUENCE</scope>
</reference>
<dbReference type="InterPro" id="IPR029033">
    <property type="entry name" value="His_PPase_superfam"/>
</dbReference>
<evidence type="ECO:0000256" key="14">
    <source>
        <dbReference type="ARBA" id="ARBA00043691"/>
    </source>
</evidence>
<gene>
    <name evidence="18" type="ORF">PHAECO_LOCUS12206</name>
</gene>
<keyword evidence="9" id="KW-0472">Membrane</keyword>
<name>A0A9N9X5C7_PHACE</name>
<dbReference type="InterPro" id="IPR000560">
    <property type="entry name" value="His_Pase_clade-2"/>
</dbReference>
<comment type="subcellular location">
    <subcellularLocation>
        <location evidence="1">Cell membrane</location>
    </subcellularLocation>
</comment>
<keyword evidence="7 17" id="KW-0732">Signal</keyword>
<dbReference type="AlphaFoldDB" id="A0A9N9X5C7"/>
<evidence type="ECO:0000256" key="15">
    <source>
        <dbReference type="ARBA" id="ARBA00043832"/>
    </source>
</evidence>
<evidence type="ECO:0000256" key="9">
    <source>
        <dbReference type="ARBA" id="ARBA00023136"/>
    </source>
</evidence>
<feature type="disulfide bond" evidence="16">
    <location>
        <begin position="261"/>
        <end position="276"/>
    </location>
</feature>
<evidence type="ECO:0000256" key="13">
    <source>
        <dbReference type="ARBA" id="ARBA00043671"/>
    </source>
</evidence>
<evidence type="ECO:0000256" key="3">
    <source>
        <dbReference type="ARBA" id="ARBA00012976"/>
    </source>
</evidence>
<evidence type="ECO:0000313" key="19">
    <source>
        <dbReference type="Proteomes" id="UP001153737"/>
    </source>
</evidence>
<dbReference type="EMBL" id="OU896714">
    <property type="protein sequence ID" value="CAG9824708.1"/>
    <property type="molecule type" value="Genomic_DNA"/>
</dbReference>
<evidence type="ECO:0000256" key="1">
    <source>
        <dbReference type="ARBA" id="ARBA00004236"/>
    </source>
</evidence>
<comment type="catalytic activity">
    <reaction evidence="13">
        <text>1D-myo-inositol 1,2,4,5,6-pentakisphosphate + H2O = 1D-myo-inositol 1,2,5,6-tetrakisphosphate + phosphate</text>
        <dbReference type="Rhea" id="RHEA:77115"/>
        <dbReference type="ChEBI" id="CHEBI:15377"/>
        <dbReference type="ChEBI" id="CHEBI:43474"/>
        <dbReference type="ChEBI" id="CHEBI:57798"/>
        <dbReference type="ChEBI" id="CHEBI:195535"/>
        <dbReference type="EC" id="3.1.3.62"/>
    </reaction>
    <physiologicalReaction direction="left-to-right" evidence="13">
        <dbReference type="Rhea" id="RHEA:77116"/>
    </physiologicalReaction>
</comment>
<feature type="disulfide bond" evidence="16">
    <location>
        <begin position="408"/>
        <end position="414"/>
    </location>
</feature>
<evidence type="ECO:0000256" key="16">
    <source>
        <dbReference type="PIRSR" id="PIRSR000894-2"/>
    </source>
</evidence>
<feature type="signal peptide" evidence="17">
    <location>
        <begin position="1"/>
        <end position="22"/>
    </location>
</feature>
<sequence length="448" mass="52605">MEVILNSLFVVLVCSFLSLSQQCTNPGYPFEKHLSSKTPYRFVSNQSFDRILYEGCIPQKIWMLVRHGTRYPEYGFIEKMTIRLPEIKDLILQNKDLPNEYVKSRDVDVFQKWKPYVQLADKKKLVHEGEEEMLLLAERMQSRFPELFDNVYSNTSYKFKYTYSQRTHKSALYFTSGLFGRAAARDIWFPEPSRKDPILRFYKLCTRWENDVKQNSAAQQERIIFMNGAEMSKTVQEINERLKMKKTLLETEDIIMMYDMCAYETAWNKLAKSPWCSVFTVDNLKVLEYAADLKHYWRDGYGFELTYKQACPAFGDMMNFLESKSRFPRVNVYFTHSGTLLKMLAHLGLYEDDEHLTAKNFDHMLTRKWRTSLIDSFGTNLAFVLYSCDSVDKLLVLHQEKIVRLPPCPDSDLCEVDKIKEFYGESLDSCDFQGMCNSTFTQRDVGEA</sequence>
<dbReference type="Gene3D" id="3.40.50.1240">
    <property type="entry name" value="Phosphoglycerate mutase-like"/>
    <property type="match status" value="1"/>
</dbReference>
<comment type="catalytic activity">
    <reaction evidence="14">
        <text>1D-myo-inositol hexakisphosphate + H2O = 1D-myo-inositol 1,2,4,5,6-pentakisphosphate + phosphate</text>
        <dbReference type="Rhea" id="RHEA:16989"/>
        <dbReference type="ChEBI" id="CHEBI:15377"/>
        <dbReference type="ChEBI" id="CHEBI:43474"/>
        <dbReference type="ChEBI" id="CHEBI:57798"/>
        <dbReference type="ChEBI" id="CHEBI:58130"/>
        <dbReference type="EC" id="3.1.3.62"/>
    </reaction>
    <physiologicalReaction direction="left-to-right" evidence="14">
        <dbReference type="Rhea" id="RHEA:16990"/>
    </physiologicalReaction>
</comment>
<evidence type="ECO:0000313" key="18">
    <source>
        <dbReference type="EMBL" id="CAG9824708.1"/>
    </source>
</evidence>
<reference evidence="18" key="2">
    <citation type="submission" date="2022-10" db="EMBL/GenBank/DDBJ databases">
        <authorList>
            <consortium name="ENA_rothamsted_submissions"/>
            <consortium name="culmorum"/>
            <person name="King R."/>
        </authorList>
    </citation>
    <scope>NUCLEOTIDE SEQUENCE</scope>
</reference>
<evidence type="ECO:0000256" key="11">
    <source>
        <dbReference type="ARBA" id="ARBA00031642"/>
    </source>
</evidence>
<dbReference type="Pfam" id="PF00328">
    <property type="entry name" value="His_Phos_2"/>
    <property type="match status" value="1"/>
</dbReference>
<comment type="catalytic activity">
    <reaction evidence="12">
        <text>1D-myo-inositol 1,2,5,6-tetrakisphosphate + H2O = 1D-myo-inositol 1,2,6-trisphosphate + phosphate</text>
        <dbReference type="Rhea" id="RHEA:77119"/>
        <dbReference type="ChEBI" id="CHEBI:15377"/>
        <dbReference type="ChEBI" id="CHEBI:43474"/>
        <dbReference type="ChEBI" id="CHEBI:195535"/>
        <dbReference type="ChEBI" id="CHEBI:195537"/>
        <dbReference type="EC" id="3.1.3.62"/>
    </reaction>
    <physiologicalReaction direction="left-to-right" evidence="12">
        <dbReference type="Rhea" id="RHEA:77120"/>
    </physiologicalReaction>
</comment>
<dbReference type="FunFam" id="3.40.50.1240:FF:000014">
    <property type="entry name" value="Multiple inositol polyphosphate phosphatase 1"/>
    <property type="match status" value="1"/>
</dbReference>
<comment type="similarity">
    <text evidence="2">Belongs to the histidine acid phosphatase family. MINPP1 subfamily.</text>
</comment>
<keyword evidence="10" id="KW-0325">Glycoprotein</keyword>
<evidence type="ECO:0000256" key="10">
    <source>
        <dbReference type="ARBA" id="ARBA00023180"/>
    </source>
</evidence>
<dbReference type="EC" id="3.1.3.62" evidence="4"/>
<evidence type="ECO:0000256" key="8">
    <source>
        <dbReference type="ARBA" id="ARBA00022801"/>
    </source>
</evidence>
<accession>A0A9N9X5C7</accession>
<keyword evidence="19" id="KW-1185">Reference proteome</keyword>
<proteinExistence type="inferred from homology"/>
<dbReference type="GO" id="GO:0052745">
    <property type="term" value="F:inositol phosphate phosphatase activity"/>
    <property type="evidence" value="ECO:0007669"/>
    <property type="project" value="TreeGrafter"/>
</dbReference>
<dbReference type="GO" id="GO:0005886">
    <property type="term" value="C:plasma membrane"/>
    <property type="evidence" value="ECO:0007669"/>
    <property type="project" value="UniProtKB-SubCell"/>
</dbReference>
<evidence type="ECO:0000256" key="5">
    <source>
        <dbReference type="ARBA" id="ARBA00018097"/>
    </source>
</evidence>
<feature type="chain" id="PRO_5040324685" description="Multiple inositol polyphosphate phosphatase 1" evidence="17">
    <location>
        <begin position="23"/>
        <end position="448"/>
    </location>
</feature>
<dbReference type="SUPFAM" id="SSF53254">
    <property type="entry name" value="Phosphoglycerate mutase-like"/>
    <property type="match status" value="1"/>
</dbReference>
<evidence type="ECO:0000256" key="7">
    <source>
        <dbReference type="ARBA" id="ARBA00022729"/>
    </source>
</evidence>
<protein>
    <recommendedName>
        <fullName evidence="5">Multiple inositol polyphosphate phosphatase 1</fullName>
        <ecNumber evidence="4">3.1.3.62</ecNumber>
        <ecNumber evidence="3">3.1.3.80</ecNumber>
    </recommendedName>
    <alternativeName>
        <fullName evidence="11">2,3-bisphosphoglycerate 3-phosphatase</fullName>
    </alternativeName>
</protein>
<dbReference type="PANTHER" id="PTHR20963:SF51">
    <property type="entry name" value="MULTIPLE INOSITOL POLYPHOSPHATE PHOSPHATASE 1"/>
    <property type="match status" value="1"/>
</dbReference>
<evidence type="ECO:0000256" key="17">
    <source>
        <dbReference type="SAM" id="SignalP"/>
    </source>
</evidence>
<evidence type="ECO:0000256" key="4">
    <source>
        <dbReference type="ARBA" id="ARBA00013040"/>
    </source>
</evidence>
<evidence type="ECO:0000256" key="6">
    <source>
        <dbReference type="ARBA" id="ARBA00022475"/>
    </source>
</evidence>
<organism evidence="18 19">
    <name type="scientific">Phaedon cochleariae</name>
    <name type="common">Mustard beetle</name>
    <dbReference type="NCBI Taxonomy" id="80249"/>
    <lineage>
        <taxon>Eukaryota</taxon>
        <taxon>Metazoa</taxon>
        <taxon>Ecdysozoa</taxon>
        <taxon>Arthropoda</taxon>
        <taxon>Hexapoda</taxon>
        <taxon>Insecta</taxon>
        <taxon>Pterygota</taxon>
        <taxon>Neoptera</taxon>
        <taxon>Endopterygota</taxon>
        <taxon>Coleoptera</taxon>
        <taxon>Polyphaga</taxon>
        <taxon>Cucujiformia</taxon>
        <taxon>Chrysomeloidea</taxon>
        <taxon>Chrysomelidae</taxon>
        <taxon>Chrysomelinae</taxon>
        <taxon>Chrysomelini</taxon>
        <taxon>Phaedon</taxon>
    </lineage>
</organism>
<evidence type="ECO:0000256" key="2">
    <source>
        <dbReference type="ARBA" id="ARBA00008422"/>
    </source>
</evidence>
<evidence type="ECO:0000256" key="12">
    <source>
        <dbReference type="ARBA" id="ARBA00043668"/>
    </source>
</evidence>
<keyword evidence="6" id="KW-1003">Cell membrane</keyword>
<dbReference type="GO" id="GO:0003993">
    <property type="term" value="F:acid phosphatase activity"/>
    <property type="evidence" value="ECO:0007669"/>
    <property type="project" value="TreeGrafter"/>
</dbReference>
<dbReference type="InterPro" id="IPR016274">
    <property type="entry name" value="Histidine_acid_Pase_euk"/>
</dbReference>
<dbReference type="CDD" id="cd07061">
    <property type="entry name" value="HP_HAP_like"/>
    <property type="match status" value="1"/>
</dbReference>
<dbReference type="OrthoDB" id="6509975at2759"/>
<dbReference type="EC" id="3.1.3.80" evidence="3"/>